<comment type="caution">
    <text evidence="2">The sequence shown here is derived from an EMBL/GenBank/DDBJ whole genome shotgun (WGS) entry which is preliminary data.</text>
</comment>
<dbReference type="STRING" id="153721.MYP_3136"/>
<proteinExistence type="predicted"/>
<organism evidence="2 3">
    <name type="scientific">Sporocytophaga myxococcoides</name>
    <dbReference type="NCBI Taxonomy" id="153721"/>
    <lineage>
        <taxon>Bacteria</taxon>
        <taxon>Pseudomonadati</taxon>
        <taxon>Bacteroidota</taxon>
        <taxon>Cytophagia</taxon>
        <taxon>Cytophagales</taxon>
        <taxon>Cytophagaceae</taxon>
        <taxon>Sporocytophaga</taxon>
    </lineage>
</organism>
<dbReference type="Pfam" id="PF00027">
    <property type="entry name" value="cNMP_binding"/>
    <property type="match status" value="1"/>
</dbReference>
<reference evidence="2 3" key="1">
    <citation type="submission" date="2014-09" db="EMBL/GenBank/DDBJ databases">
        <title>Sporocytophaga myxococcoides PG-01 genome sequencing.</title>
        <authorList>
            <person name="Liu L."/>
            <person name="Gao P.J."/>
            <person name="Chen G.J."/>
            <person name="Wang L.S."/>
        </authorList>
    </citation>
    <scope>NUCLEOTIDE SEQUENCE [LARGE SCALE GENOMIC DNA]</scope>
    <source>
        <strain evidence="2 3">PG-01</strain>
    </source>
</reference>
<gene>
    <name evidence="2" type="ORF">MYP_3136</name>
</gene>
<dbReference type="eggNOG" id="COG0664">
    <property type="taxonomic scope" value="Bacteria"/>
</dbReference>
<feature type="domain" description="Cyclic nucleotide-binding" evidence="1">
    <location>
        <begin position="30"/>
        <end position="117"/>
    </location>
</feature>
<keyword evidence="3" id="KW-1185">Reference proteome</keyword>
<evidence type="ECO:0000259" key="1">
    <source>
        <dbReference type="Pfam" id="PF00027"/>
    </source>
</evidence>
<dbReference type="EMBL" id="BBLT01000006">
    <property type="protein sequence ID" value="GAL85907.1"/>
    <property type="molecule type" value="Genomic_DNA"/>
</dbReference>
<evidence type="ECO:0000313" key="2">
    <source>
        <dbReference type="EMBL" id="GAL85907.1"/>
    </source>
</evidence>
<dbReference type="InterPro" id="IPR000595">
    <property type="entry name" value="cNMP-bd_dom"/>
</dbReference>
<dbReference type="InterPro" id="IPR014710">
    <property type="entry name" value="RmlC-like_jellyroll"/>
</dbReference>
<dbReference type="InterPro" id="IPR018490">
    <property type="entry name" value="cNMP-bd_dom_sf"/>
</dbReference>
<dbReference type="Gene3D" id="2.60.120.10">
    <property type="entry name" value="Jelly Rolls"/>
    <property type="match status" value="1"/>
</dbReference>
<dbReference type="RefSeq" id="WP_045464968.1">
    <property type="nucleotide sequence ID" value="NZ_BBLT01000006.1"/>
</dbReference>
<accession>A0A098LHK9</accession>
<dbReference type="AlphaFoldDB" id="A0A098LHK9"/>
<dbReference type="SUPFAM" id="SSF51206">
    <property type="entry name" value="cAMP-binding domain-like"/>
    <property type="match status" value="1"/>
</dbReference>
<dbReference type="OrthoDB" id="1933280at2"/>
<dbReference type="Proteomes" id="UP000030185">
    <property type="component" value="Unassembled WGS sequence"/>
</dbReference>
<protein>
    <recommendedName>
        <fullName evidence="1">Cyclic nucleotide-binding domain-containing protein</fullName>
    </recommendedName>
</protein>
<name>A0A098LHK9_9BACT</name>
<sequence>MFDLLFKNIERKIEITEEDKAFCKTLFIPKKLRKKQYLLQAGDISEYVAFVNKGLLRSYSVDEKGEEHIIQFAPEDWWITDMNSFLTCEEAIYNIDALEDTEILLLDKPSQDKLFEQIPKFERYFRILIQASFVAMHKRLLSTITNTAEEKYMRMLKTYPDLVQRVPQHMIASFLGIKPETISRIRKKQASNS</sequence>
<evidence type="ECO:0000313" key="3">
    <source>
        <dbReference type="Proteomes" id="UP000030185"/>
    </source>
</evidence>